<comment type="caution">
    <text evidence="1">The sequence shown here is derived from an EMBL/GenBank/DDBJ whole genome shotgun (WGS) entry which is preliminary data.</text>
</comment>
<evidence type="ECO:0000313" key="1">
    <source>
        <dbReference type="EMBL" id="MDI9858935.1"/>
    </source>
</evidence>
<keyword evidence="2" id="KW-1185">Reference proteome</keyword>
<dbReference type="Proteomes" id="UP001236507">
    <property type="component" value="Unassembled WGS sequence"/>
</dbReference>
<sequence>MNIDFEKIGMSINQERCKEHNIPAKFEVLGDEVRISCCCNAFLELMFKKYYDDLETEIIKNLKPS</sequence>
<organism evidence="1 2">
    <name type="scientific">Flectobacillus roseus</name>
    <dbReference type="NCBI Taxonomy" id="502259"/>
    <lineage>
        <taxon>Bacteria</taxon>
        <taxon>Pseudomonadati</taxon>
        <taxon>Bacteroidota</taxon>
        <taxon>Cytophagia</taxon>
        <taxon>Cytophagales</taxon>
        <taxon>Flectobacillaceae</taxon>
        <taxon>Flectobacillus</taxon>
    </lineage>
</organism>
<accession>A0ABT6Y5U4</accession>
<name>A0ABT6Y5U4_9BACT</name>
<protein>
    <submittedName>
        <fullName evidence="1">Uncharacterized protein</fullName>
    </submittedName>
</protein>
<dbReference type="RefSeq" id="WP_283344003.1">
    <property type="nucleotide sequence ID" value="NZ_JASHIF010000004.1"/>
</dbReference>
<evidence type="ECO:0000313" key="2">
    <source>
        <dbReference type="Proteomes" id="UP001236507"/>
    </source>
</evidence>
<proteinExistence type="predicted"/>
<gene>
    <name evidence="1" type="ORF">QM524_06935</name>
</gene>
<reference evidence="1 2" key="1">
    <citation type="submission" date="2023-05" db="EMBL/GenBank/DDBJ databases">
        <title>Novel species of genus Flectobacillus isolated from stream in China.</title>
        <authorList>
            <person name="Lu H."/>
        </authorList>
    </citation>
    <scope>NUCLEOTIDE SEQUENCE [LARGE SCALE GENOMIC DNA]</scope>
    <source>
        <strain evidence="1 2">KCTC 42575</strain>
    </source>
</reference>
<dbReference type="EMBL" id="JASHIF010000004">
    <property type="protein sequence ID" value="MDI9858935.1"/>
    <property type="molecule type" value="Genomic_DNA"/>
</dbReference>